<gene>
    <name evidence="8" type="ORF">MCNF_25320</name>
</gene>
<keyword evidence="4" id="KW-0804">Transcription</keyword>
<reference evidence="8" key="1">
    <citation type="journal article" date="2019" name="Emerg. Microbes Infect.">
        <title>Comprehensive subspecies identification of 175 nontuberculous mycobacteria species based on 7547 genomic profiles.</title>
        <authorList>
            <person name="Matsumoto Y."/>
            <person name="Kinjo T."/>
            <person name="Motooka D."/>
            <person name="Nabeya D."/>
            <person name="Jung N."/>
            <person name="Uechi K."/>
            <person name="Horii T."/>
            <person name="Iida T."/>
            <person name="Fujita J."/>
            <person name="Nakamura S."/>
        </authorList>
    </citation>
    <scope>NUCLEOTIDE SEQUENCE [LARGE SCALE GENOMIC DNA]</scope>
    <source>
        <strain evidence="8">JCM 13671</strain>
    </source>
</reference>
<dbReference type="FunFam" id="1.10.10.10:FF:000001">
    <property type="entry name" value="LysR family transcriptional regulator"/>
    <property type="match status" value="1"/>
</dbReference>
<feature type="domain" description="HTH lysR-type" evidence="7">
    <location>
        <begin position="1"/>
        <end position="58"/>
    </location>
</feature>
<protein>
    <recommendedName>
        <fullName evidence="5">Probable hydrogen peroxide-inducible genes activator</fullName>
    </recommendedName>
</protein>
<dbReference type="Proteomes" id="UP000466931">
    <property type="component" value="Chromosome"/>
</dbReference>
<evidence type="ECO:0000256" key="3">
    <source>
        <dbReference type="ARBA" id="ARBA00023125"/>
    </source>
</evidence>
<dbReference type="RefSeq" id="WP_085154790.1">
    <property type="nucleotide sequence ID" value="NZ_AP022612.1"/>
</dbReference>
<evidence type="ECO:0000313" key="8">
    <source>
        <dbReference type="EMBL" id="BBZ33927.1"/>
    </source>
</evidence>
<proteinExistence type="inferred from homology"/>
<reference evidence="8" key="2">
    <citation type="submission" date="2020-02" db="EMBL/GenBank/DDBJ databases">
        <authorList>
            <person name="Matsumoto Y."/>
            <person name="Motooka D."/>
            <person name="Nakamura S."/>
        </authorList>
    </citation>
    <scope>NUCLEOTIDE SEQUENCE</scope>
    <source>
        <strain evidence="8">JCM 13671</strain>
    </source>
</reference>
<dbReference type="Gene3D" id="1.10.10.10">
    <property type="entry name" value="Winged helix-like DNA-binding domain superfamily/Winged helix DNA-binding domain"/>
    <property type="match status" value="1"/>
</dbReference>
<dbReference type="GO" id="GO:0003700">
    <property type="term" value="F:DNA-binding transcription factor activity"/>
    <property type="evidence" value="ECO:0007669"/>
    <property type="project" value="InterPro"/>
</dbReference>
<dbReference type="PROSITE" id="PS50931">
    <property type="entry name" value="HTH_LYSR"/>
    <property type="match status" value="1"/>
</dbReference>
<dbReference type="Pfam" id="PF00126">
    <property type="entry name" value="HTH_1"/>
    <property type="match status" value="1"/>
</dbReference>
<comment type="function">
    <text evidence="6">Required for the induction the katG gene for catalase. Involved in the response to hydrogen peroxide.</text>
</comment>
<dbReference type="InterPro" id="IPR000847">
    <property type="entry name" value="LysR_HTH_N"/>
</dbReference>
<comment type="similarity">
    <text evidence="1">Belongs to the LysR transcriptional regulatory family.</text>
</comment>
<dbReference type="CDD" id="cd05466">
    <property type="entry name" value="PBP2_LTTR_substrate"/>
    <property type="match status" value="1"/>
</dbReference>
<evidence type="ECO:0000256" key="5">
    <source>
        <dbReference type="ARBA" id="ARBA00040885"/>
    </source>
</evidence>
<evidence type="ECO:0000259" key="7">
    <source>
        <dbReference type="PROSITE" id="PS50931"/>
    </source>
</evidence>
<dbReference type="GO" id="GO:0003677">
    <property type="term" value="F:DNA binding"/>
    <property type="evidence" value="ECO:0007669"/>
    <property type="project" value="UniProtKB-KW"/>
</dbReference>
<sequence length="319" mass="34688">MTLVQLLAFVTAARLGTFSAAAQELGLSQPAVSDLIRRLERELGTALFERGGRALVVTPAGDELLPWASQAVQAAEDGRRAVRALHDLTGGKATFGLLRNVHYYLRADLAANFRRQYPQVRMRLVGQNSAETTAAVARGSIEAGLVTLPVDTEELRVLPVARDEVLYASTDESALATPRTIEEFCSAPLVLYDAHHSNTDPARRQLNDRAQLAGLRIEPSIEVEYLDMALDLVAQGFGDTIVCRAAVTREVLPRGIGIVSFAEPMYDTLAFVRRNDRTLSSATAEMVRLSHEALLEHQDSPAGTAEVIASGRDIIGFLR</sequence>
<dbReference type="AlphaFoldDB" id="A0A7I7XXD8"/>
<keyword evidence="3" id="KW-0238">DNA-binding</keyword>
<dbReference type="PRINTS" id="PR00039">
    <property type="entry name" value="HTHLYSR"/>
</dbReference>
<dbReference type="EMBL" id="AP022612">
    <property type="protein sequence ID" value="BBZ33927.1"/>
    <property type="molecule type" value="Genomic_DNA"/>
</dbReference>
<evidence type="ECO:0000256" key="2">
    <source>
        <dbReference type="ARBA" id="ARBA00023015"/>
    </source>
</evidence>
<keyword evidence="9" id="KW-1185">Reference proteome</keyword>
<dbReference type="InterPro" id="IPR036388">
    <property type="entry name" value="WH-like_DNA-bd_sf"/>
</dbReference>
<dbReference type="OrthoDB" id="3176554at2"/>
<name>A0A7I7XXD8_9MYCO</name>
<dbReference type="SUPFAM" id="SSF53850">
    <property type="entry name" value="Periplasmic binding protein-like II"/>
    <property type="match status" value="1"/>
</dbReference>
<organism evidence="8 9">
    <name type="scientific">Mycolicibacterium confluentis</name>
    <dbReference type="NCBI Taxonomy" id="28047"/>
    <lineage>
        <taxon>Bacteria</taxon>
        <taxon>Bacillati</taxon>
        <taxon>Actinomycetota</taxon>
        <taxon>Actinomycetes</taxon>
        <taxon>Mycobacteriales</taxon>
        <taxon>Mycobacteriaceae</taxon>
        <taxon>Mycolicibacterium</taxon>
    </lineage>
</organism>
<evidence type="ECO:0000256" key="6">
    <source>
        <dbReference type="ARBA" id="ARBA00056658"/>
    </source>
</evidence>
<accession>A0A7I7XXD8</accession>
<dbReference type="InterPro" id="IPR036390">
    <property type="entry name" value="WH_DNA-bd_sf"/>
</dbReference>
<dbReference type="InterPro" id="IPR050950">
    <property type="entry name" value="HTH-type_LysR_regulators"/>
</dbReference>
<dbReference type="Pfam" id="PF03466">
    <property type="entry name" value="LysR_substrate"/>
    <property type="match status" value="1"/>
</dbReference>
<evidence type="ECO:0000256" key="4">
    <source>
        <dbReference type="ARBA" id="ARBA00023163"/>
    </source>
</evidence>
<evidence type="ECO:0000313" key="9">
    <source>
        <dbReference type="Proteomes" id="UP000466931"/>
    </source>
</evidence>
<dbReference type="SUPFAM" id="SSF46785">
    <property type="entry name" value="Winged helix' DNA-binding domain"/>
    <property type="match status" value="1"/>
</dbReference>
<dbReference type="Gene3D" id="3.40.190.290">
    <property type="match status" value="1"/>
</dbReference>
<keyword evidence="2" id="KW-0805">Transcription regulation</keyword>
<dbReference type="GO" id="GO:0005829">
    <property type="term" value="C:cytosol"/>
    <property type="evidence" value="ECO:0007669"/>
    <property type="project" value="TreeGrafter"/>
</dbReference>
<dbReference type="PANTHER" id="PTHR30419">
    <property type="entry name" value="HTH-TYPE TRANSCRIPTIONAL REGULATOR YBHD"/>
    <property type="match status" value="1"/>
</dbReference>
<evidence type="ECO:0000256" key="1">
    <source>
        <dbReference type="ARBA" id="ARBA00009437"/>
    </source>
</evidence>
<dbReference type="InterPro" id="IPR005119">
    <property type="entry name" value="LysR_subst-bd"/>
</dbReference>